<proteinExistence type="predicted"/>
<evidence type="ECO:0000313" key="1">
    <source>
        <dbReference type="EMBL" id="ANY75871.1"/>
    </source>
</evidence>
<sequence length="221" mass="25160">MESLRSLIGKRVELELSGCKPLLHGEFIDMGSDVLVLYSKSKYIYTPIHHLQHLRLYEELDNPPMDSGPDSKLDLANISYRKILMNSRGVFTEIYLGGSQSLHGYVTSIMNDYFVYHSPMHQTVYIPVNHVKYLIPYPPNTTPYSLDQKHFPVQPSVVALSRTMDQLLKKLEGQLVVFDLGEHPYKKGLLKSVDDKIVQLVLAGGNDNFLHLDHIKSIQLP</sequence>
<accession>A0A1B2E7D2</accession>
<organism evidence="1">
    <name type="scientific">Paenibacillus ihbetae</name>
    <dbReference type="NCBI Taxonomy" id="1870820"/>
    <lineage>
        <taxon>Bacteria</taxon>
        <taxon>Bacillati</taxon>
        <taxon>Bacillota</taxon>
        <taxon>Bacilli</taxon>
        <taxon>Bacillales</taxon>
        <taxon>Paenibacillaceae</taxon>
        <taxon>Paenibacillus</taxon>
    </lineage>
</organism>
<evidence type="ECO:0000313" key="2">
    <source>
        <dbReference type="EMBL" id="OOC61959.1"/>
    </source>
</evidence>
<dbReference type="KEGG" id="pib:BBD41_26680"/>
<dbReference type="EMBL" id="CP016809">
    <property type="protein sequence ID" value="ANY75871.1"/>
    <property type="molecule type" value="Genomic_DNA"/>
</dbReference>
<dbReference type="AlphaFoldDB" id="A0A1B2E7D2"/>
<evidence type="ECO:0000313" key="3">
    <source>
        <dbReference type="Proteomes" id="UP000189059"/>
    </source>
</evidence>
<reference evidence="1" key="1">
    <citation type="submission" date="2016-08" db="EMBL/GenBank/DDBJ databases">
        <title>Complete Genome Seqeunce of Paenibacillus sp. nov. IHBB 9852 from high altitute lake of Indian trans-Himalayas.</title>
        <authorList>
            <person name="Kiran S."/>
            <person name="Swarnkar M.K."/>
            <person name="Rana A."/>
            <person name="Tewari R."/>
            <person name="Gulati A."/>
        </authorList>
    </citation>
    <scope>NUCLEOTIDE SEQUENCE [LARGE SCALE GENOMIC DNA]</scope>
    <source>
        <strain evidence="1">IHBB 9852</strain>
    </source>
</reference>
<gene>
    <name evidence="2" type="ORF">BBD40_08885</name>
    <name evidence="1" type="ORF">BBD41_26680</name>
</gene>
<dbReference type="EMBL" id="MRVI01000001">
    <property type="protein sequence ID" value="OOC61959.1"/>
    <property type="molecule type" value="Genomic_DNA"/>
</dbReference>
<protein>
    <submittedName>
        <fullName evidence="1">DUF2642 domain-containing protein</fullName>
    </submittedName>
</protein>
<name>A0A1B2E7D2_9BACL</name>
<keyword evidence="3" id="KW-1185">Reference proteome</keyword>
<reference evidence="2 3" key="2">
    <citation type="submission" date="2016-12" db="EMBL/GenBank/DDBJ databases">
        <title>Genome sequencing and description of Paenibacillus sp. nov. from high altitude lake in the Indian Trans- Himalayas.</title>
        <authorList>
            <person name="Kiran S."/>
            <person name="Swarnkar M.K."/>
            <person name="Rana A."/>
            <person name="Tewari R."/>
            <person name="Gulati A."/>
        </authorList>
    </citation>
    <scope>NUCLEOTIDE SEQUENCE [LARGE SCALE GENOMIC DNA]</scope>
    <source>
        <strain evidence="2 3">IHBB 9951</strain>
    </source>
</reference>
<dbReference type="OrthoDB" id="2716151at2"/>
<dbReference type="RefSeq" id="WP_077566763.1">
    <property type="nucleotide sequence ID" value="NZ_CP016809.1"/>
</dbReference>
<dbReference type="Proteomes" id="UP000189059">
    <property type="component" value="Unassembled WGS sequence"/>
</dbReference>